<evidence type="ECO:0000313" key="1">
    <source>
        <dbReference type="EMBL" id="EFE27908.2"/>
    </source>
</evidence>
<accession>D6GSS3</accession>
<sequence length="185" mass="21741">MNLIASIGKSAENKTVGRIGGNLPCLFLDRESEIEGYRFYMMFQNPDNHEEYFSIFVPEDYGVMIDNNTYPNCSVKVFSHRFSKESDNTNYTLKGIKKSFLTGYSEVDDNTFDFFTKSRFPQLIQEESYDTEKLEKEGYEFFVQIDEDYYTEDLINENYIFGYGALYLYRHSENGTVIAGFWQYS</sequence>
<protein>
    <recommendedName>
        <fullName evidence="3">DUF1963 domain-containing protein</fullName>
    </recommendedName>
</protein>
<dbReference type="STRING" id="546269.HMPREF0389_01160"/>
<gene>
    <name evidence="1" type="ordered locus">HMPREF0389_01160</name>
</gene>
<dbReference type="AlphaFoldDB" id="D6GSS3"/>
<dbReference type="OrthoDB" id="1029961at2"/>
<evidence type="ECO:0008006" key="3">
    <source>
        <dbReference type="Google" id="ProtNLM"/>
    </source>
</evidence>
<keyword evidence="2" id="KW-1185">Reference proteome</keyword>
<dbReference type="EMBL" id="CP002390">
    <property type="protein sequence ID" value="EFE27908.2"/>
    <property type="molecule type" value="Genomic_DNA"/>
</dbReference>
<dbReference type="Proteomes" id="UP000007468">
    <property type="component" value="Chromosome"/>
</dbReference>
<evidence type="ECO:0000313" key="2">
    <source>
        <dbReference type="Proteomes" id="UP000007468"/>
    </source>
</evidence>
<dbReference type="HOGENOM" id="CLU_119984_0_0_9"/>
<organism evidence="1 2">
    <name type="scientific">Filifactor alocis (strain ATCC 35896 / CCUG 47790 / D40 B5)</name>
    <name type="common">Fusobacterium alocis</name>
    <dbReference type="NCBI Taxonomy" id="546269"/>
    <lineage>
        <taxon>Bacteria</taxon>
        <taxon>Bacillati</taxon>
        <taxon>Bacillota</taxon>
        <taxon>Clostridia</taxon>
        <taxon>Peptostreptococcales</taxon>
        <taxon>Filifactoraceae</taxon>
        <taxon>Filifactor</taxon>
    </lineage>
</organism>
<reference evidence="2" key="1">
    <citation type="submission" date="2010-12" db="EMBL/GenBank/DDBJ databases">
        <title>The genome sequence of Filifactor alocis strain ATCC 35896.</title>
        <authorList>
            <consortium name="The Broad Institute Genome Sequencing Platform"/>
            <person name="Ward D."/>
            <person name="Earl A."/>
            <person name="Feldgarden M."/>
            <person name="Young S.K."/>
            <person name="Gargeya S."/>
            <person name="Zeng Q."/>
            <person name="Alvarado L."/>
            <person name="Berlin A."/>
            <person name="Bochicchio J."/>
            <person name="Chapman S.B."/>
            <person name="Chen Z."/>
            <person name="Freedman E."/>
            <person name="Gellesch M."/>
            <person name="Goldberg J."/>
            <person name="Griggs A."/>
            <person name="Gujja S."/>
            <person name="Heilman E."/>
            <person name="Heiman D."/>
            <person name="Howarth C."/>
            <person name="Mehta T."/>
            <person name="Neiman D."/>
            <person name="Pearson M."/>
            <person name="Roberts A."/>
            <person name="Saif S."/>
            <person name="Shea T."/>
            <person name="Shenoy N."/>
            <person name="Sisk P."/>
            <person name="Stolte C."/>
            <person name="Sykes S."/>
            <person name="White J."/>
            <person name="Yandava C."/>
            <person name="Izard J."/>
            <person name="Blanton J.M."/>
            <person name="Baranova O.V."/>
            <person name="Tanner A.C."/>
            <person name="Dewhirst F.E."/>
            <person name="Haas B."/>
            <person name="Nusbaum C."/>
            <person name="Birren B."/>
        </authorList>
    </citation>
    <scope>NUCLEOTIDE SEQUENCE [LARGE SCALE GENOMIC DNA]</scope>
    <source>
        <strain evidence="2">ATCC 35896 / D40 B5</strain>
    </source>
</reference>
<proteinExistence type="predicted"/>
<dbReference type="eggNOG" id="ENOG50308PP">
    <property type="taxonomic scope" value="Bacteria"/>
</dbReference>
<name>D6GSS3_FILAD</name>
<dbReference type="PATRIC" id="fig|546269.5.peg.45"/>
<dbReference type="KEGG" id="faa:HMPREF0389_01160"/>